<feature type="signal peptide" evidence="1">
    <location>
        <begin position="1"/>
        <end position="19"/>
    </location>
</feature>
<dbReference type="CDD" id="cd02966">
    <property type="entry name" value="TlpA_like_family"/>
    <property type="match status" value="1"/>
</dbReference>
<feature type="chain" id="PRO_5037066377" description="Thioredoxin domain-containing protein" evidence="1">
    <location>
        <begin position="20"/>
        <end position="247"/>
    </location>
</feature>
<reference evidence="3 4" key="1">
    <citation type="journal article" date="2014" name="Int. J. Syst. Evol. Microbiol.">
        <title>Complete genome sequence of Corynebacterium casei LMG S-19264T (=DSM 44701T), isolated from a smear-ripened cheese.</title>
        <authorList>
            <consortium name="US DOE Joint Genome Institute (JGI-PGF)"/>
            <person name="Walter F."/>
            <person name="Albersmeier A."/>
            <person name="Kalinowski J."/>
            <person name="Ruckert C."/>
        </authorList>
    </citation>
    <scope>NUCLEOTIDE SEQUENCE [LARGE SCALE GENOMIC DNA]</scope>
    <source>
        <strain evidence="3 4">CGMCC 1.12925</strain>
    </source>
</reference>
<proteinExistence type="predicted"/>
<dbReference type="PANTHER" id="PTHR42852">
    <property type="entry name" value="THIOL:DISULFIDE INTERCHANGE PROTEIN DSBE"/>
    <property type="match status" value="1"/>
</dbReference>
<gene>
    <name evidence="3" type="ORF">GCM10010831_17110</name>
</gene>
<dbReference type="Proteomes" id="UP000599688">
    <property type="component" value="Unassembled WGS sequence"/>
</dbReference>
<sequence length="247" mass="28462">MLKLLMIFALYITSMLCNAQENIVYYKFADGKAITQKQLDKRIEQYKNIANQIHQDAQVQTFYVDTLVKQDSIIVATSIELMINGEILSPSKEQKNGVRDQLLGKAFPDFNLANLQDKKMGFEKYKGEPVMINFWFKNCAPCIDEMPALNKLKEKYQDQVHFVAITFNTKSEVNTFLETHEFNFEHLIDANDFCNELSINSYPLNAFIDSTGKVVAVENGIPYMMDENGKMKPGNETYFEEIINKML</sequence>
<dbReference type="GO" id="GO:0016491">
    <property type="term" value="F:oxidoreductase activity"/>
    <property type="evidence" value="ECO:0007669"/>
    <property type="project" value="InterPro"/>
</dbReference>
<dbReference type="InterPro" id="IPR036249">
    <property type="entry name" value="Thioredoxin-like_sf"/>
</dbReference>
<feature type="domain" description="Thioredoxin" evidence="2">
    <location>
        <begin position="101"/>
        <end position="247"/>
    </location>
</feature>
<evidence type="ECO:0000256" key="1">
    <source>
        <dbReference type="SAM" id="SignalP"/>
    </source>
</evidence>
<dbReference type="InterPro" id="IPR050553">
    <property type="entry name" value="Thioredoxin_ResA/DsbE_sf"/>
</dbReference>
<dbReference type="Pfam" id="PF00578">
    <property type="entry name" value="AhpC-TSA"/>
    <property type="match status" value="1"/>
</dbReference>
<protein>
    <recommendedName>
        <fullName evidence="2">Thioredoxin domain-containing protein</fullName>
    </recommendedName>
</protein>
<dbReference type="PANTHER" id="PTHR42852:SF17">
    <property type="entry name" value="THIOREDOXIN-LIKE PROTEIN HI_1115"/>
    <property type="match status" value="1"/>
</dbReference>
<dbReference type="InterPro" id="IPR000866">
    <property type="entry name" value="AhpC/TSA"/>
</dbReference>
<comment type="caution">
    <text evidence="3">The sequence shown here is derived from an EMBL/GenBank/DDBJ whole genome shotgun (WGS) entry which is preliminary data.</text>
</comment>
<keyword evidence="1" id="KW-0732">Signal</keyword>
<keyword evidence="4" id="KW-1185">Reference proteome</keyword>
<dbReference type="RefSeq" id="WP_188406419.1">
    <property type="nucleotide sequence ID" value="NZ_BMGL01000009.1"/>
</dbReference>
<evidence type="ECO:0000313" key="3">
    <source>
        <dbReference type="EMBL" id="GGE16383.1"/>
    </source>
</evidence>
<dbReference type="AlphaFoldDB" id="A0A916ZVV0"/>
<evidence type="ECO:0000313" key="4">
    <source>
        <dbReference type="Proteomes" id="UP000599688"/>
    </source>
</evidence>
<dbReference type="EMBL" id="BMGL01000009">
    <property type="protein sequence ID" value="GGE16383.1"/>
    <property type="molecule type" value="Genomic_DNA"/>
</dbReference>
<dbReference type="SUPFAM" id="SSF52833">
    <property type="entry name" value="Thioredoxin-like"/>
    <property type="match status" value="1"/>
</dbReference>
<dbReference type="PROSITE" id="PS51352">
    <property type="entry name" value="THIOREDOXIN_2"/>
    <property type="match status" value="1"/>
</dbReference>
<organism evidence="3 4">
    <name type="scientific">Psychroflexus salis</name>
    <dbReference type="NCBI Taxonomy" id="1526574"/>
    <lineage>
        <taxon>Bacteria</taxon>
        <taxon>Pseudomonadati</taxon>
        <taxon>Bacteroidota</taxon>
        <taxon>Flavobacteriia</taxon>
        <taxon>Flavobacteriales</taxon>
        <taxon>Flavobacteriaceae</taxon>
        <taxon>Psychroflexus</taxon>
    </lineage>
</organism>
<evidence type="ECO:0000259" key="2">
    <source>
        <dbReference type="PROSITE" id="PS51352"/>
    </source>
</evidence>
<name>A0A916ZVV0_9FLAO</name>
<accession>A0A916ZVV0</accession>
<dbReference type="GO" id="GO:0016209">
    <property type="term" value="F:antioxidant activity"/>
    <property type="evidence" value="ECO:0007669"/>
    <property type="project" value="InterPro"/>
</dbReference>
<dbReference type="Gene3D" id="3.40.30.10">
    <property type="entry name" value="Glutaredoxin"/>
    <property type="match status" value="1"/>
</dbReference>
<dbReference type="InterPro" id="IPR013766">
    <property type="entry name" value="Thioredoxin_domain"/>
</dbReference>